<name>A0A292YPD2_9BACL</name>
<feature type="binding site" evidence="1">
    <location>
        <position position="79"/>
    </location>
    <ligand>
        <name>substrate</name>
    </ligand>
</feature>
<evidence type="ECO:0000259" key="2">
    <source>
        <dbReference type="Pfam" id="PF12146"/>
    </source>
</evidence>
<feature type="domain" description="Serine aminopeptidase S33" evidence="2">
    <location>
        <begin position="4"/>
        <end position="226"/>
    </location>
</feature>
<dbReference type="AlphaFoldDB" id="A0A292YPD2"/>
<dbReference type="GO" id="GO:0052689">
    <property type="term" value="F:carboxylic ester hydrolase activity"/>
    <property type="evidence" value="ECO:0007669"/>
    <property type="project" value="InterPro"/>
</dbReference>
<dbReference type="Proteomes" id="UP000217785">
    <property type="component" value="Unassembled WGS sequence"/>
</dbReference>
<comment type="caution">
    <text evidence="3">The sequence shown here is derived from an EMBL/GenBank/DDBJ whole genome shotgun (WGS) entry which is preliminary data.</text>
</comment>
<feature type="binding site" evidence="1">
    <location>
        <position position="10"/>
    </location>
    <ligand>
        <name>substrate</name>
    </ligand>
</feature>
<reference evidence="4" key="1">
    <citation type="submission" date="2017-07" db="EMBL/GenBank/DDBJ databases">
        <title>Draft genome sequence of Effusibacillus lacus strain skLN1.</title>
        <authorList>
            <person name="Watanabe M."/>
            <person name="Kojima H."/>
            <person name="Fukui M."/>
        </authorList>
    </citation>
    <scope>NUCLEOTIDE SEQUENCE [LARGE SCALE GENOMIC DNA]</scope>
    <source>
        <strain evidence="4">skLN1</strain>
    </source>
</reference>
<accession>A0A292YPD2</accession>
<dbReference type="InterPro" id="IPR029058">
    <property type="entry name" value="AB_hydrolase_fold"/>
</dbReference>
<dbReference type="Pfam" id="PF12146">
    <property type="entry name" value="Hydrolase_4"/>
    <property type="match status" value="1"/>
</dbReference>
<protein>
    <recommendedName>
        <fullName evidence="2">Serine aminopeptidase S33 domain-containing protein</fullName>
    </recommendedName>
</protein>
<dbReference type="InterPro" id="IPR022742">
    <property type="entry name" value="Hydrolase_4"/>
</dbReference>
<proteinExistence type="predicted"/>
<dbReference type="PIRSF" id="PIRSF017388">
    <property type="entry name" value="Esterase_lipase"/>
    <property type="match status" value="1"/>
</dbReference>
<sequence>MSCCLILHGFTGSSHEVEPLANYLRSLGHEVHTPTLAGHGGTRKDMKQFGWQDWVQSAEEVLLRLLSQGKRVHVMGFSMGGLIAAHLAAKYPVRSLTMLSSPIYYVNRRQLVRTVAEAVQHRVKAFRDNPRIFRGKAHEDGGDPGAKDIQRYAMRIRITPLKAILNFQKLVRALKPDLKRVEVPTMIIQGEKEDLVQTRSAWYIYNAVRSKEKKIHFLGDSRHMICLGRDQAEVCRLVADFITGHGGKDDES</sequence>
<gene>
    <name evidence="3" type="ORF">EFBL_2412</name>
</gene>
<dbReference type="InterPro" id="IPR050266">
    <property type="entry name" value="AB_hydrolase_sf"/>
</dbReference>
<organism evidence="3 4">
    <name type="scientific">Effusibacillus lacus</name>
    <dbReference type="NCBI Taxonomy" id="1348429"/>
    <lineage>
        <taxon>Bacteria</taxon>
        <taxon>Bacillati</taxon>
        <taxon>Bacillota</taxon>
        <taxon>Bacilli</taxon>
        <taxon>Bacillales</taxon>
        <taxon>Alicyclobacillaceae</taxon>
        <taxon>Effusibacillus</taxon>
    </lineage>
</organism>
<dbReference type="PANTHER" id="PTHR43798:SF33">
    <property type="entry name" value="HYDROLASE, PUTATIVE (AFU_ORTHOLOGUE AFUA_2G14860)-RELATED"/>
    <property type="match status" value="1"/>
</dbReference>
<dbReference type="PANTHER" id="PTHR43798">
    <property type="entry name" value="MONOACYLGLYCEROL LIPASE"/>
    <property type="match status" value="1"/>
</dbReference>
<dbReference type="SUPFAM" id="SSF53474">
    <property type="entry name" value="alpha/beta-Hydrolases"/>
    <property type="match status" value="1"/>
</dbReference>
<dbReference type="InterPro" id="IPR012354">
    <property type="entry name" value="Esterase_lipase"/>
</dbReference>
<dbReference type="RefSeq" id="WP_096182497.1">
    <property type="nucleotide sequence ID" value="NZ_BDUF01000064.1"/>
</dbReference>
<dbReference type="GO" id="GO:0016020">
    <property type="term" value="C:membrane"/>
    <property type="evidence" value="ECO:0007669"/>
    <property type="project" value="TreeGrafter"/>
</dbReference>
<evidence type="ECO:0000313" key="4">
    <source>
        <dbReference type="Proteomes" id="UP000217785"/>
    </source>
</evidence>
<keyword evidence="4" id="KW-1185">Reference proteome</keyword>
<dbReference type="OrthoDB" id="9786110at2"/>
<evidence type="ECO:0000256" key="1">
    <source>
        <dbReference type="PIRSR" id="PIRSR017388-2"/>
    </source>
</evidence>
<evidence type="ECO:0000313" key="3">
    <source>
        <dbReference type="EMBL" id="GAX90771.1"/>
    </source>
</evidence>
<dbReference type="Gene3D" id="3.40.50.1820">
    <property type="entry name" value="alpha/beta hydrolase"/>
    <property type="match status" value="1"/>
</dbReference>
<dbReference type="EMBL" id="BDUF01000064">
    <property type="protein sequence ID" value="GAX90771.1"/>
    <property type="molecule type" value="Genomic_DNA"/>
</dbReference>